<name>A0A915YKW9_9BACT</name>
<dbReference type="InterPro" id="IPR018750">
    <property type="entry name" value="DUF2306_membrane"/>
</dbReference>
<evidence type="ECO:0000313" key="2">
    <source>
        <dbReference type="EMBL" id="BDS14970.1"/>
    </source>
</evidence>
<dbReference type="KEGG" id="aup:AsAng_0057520"/>
<dbReference type="RefSeq" id="WP_264790164.1">
    <property type="nucleotide sequence ID" value="NZ_AP026867.1"/>
</dbReference>
<dbReference type="AlphaFoldDB" id="A0A915YKW9"/>
<feature type="transmembrane region" description="Helical" evidence="1">
    <location>
        <begin position="126"/>
        <end position="144"/>
    </location>
</feature>
<keyword evidence="1" id="KW-0812">Transmembrane</keyword>
<dbReference type="Proteomes" id="UP001060919">
    <property type="component" value="Chromosome"/>
</dbReference>
<feature type="transmembrane region" description="Helical" evidence="1">
    <location>
        <begin position="206"/>
        <end position="235"/>
    </location>
</feature>
<reference evidence="2" key="1">
    <citation type="submission" date="2022-09" db="EMBL/GenBank/DDBJ databases">
        <title>Aureispira anguillicida sp. nov., isolated from Leptocephalus of Japanese eel Anguilla japonica.</title>
        <authorList>
            <person name="Yuasa K."/>
            <person name="Mekata T."/>
            <person name="Ikunari K."/>
        </authorList>
    </citation>
    <scope>NUCLEOTIDE SEQUENCE</scope>
    <source>
        <strain evidence="2">EL160426</strain>
    </source>
</reference>
<proteinExistence type="predicted"/>
<accession>A0A915YKW9</accession>
<keyword evidence="1" id="KW-1133">Transmembrane helix</keyword>
<feature type="transmembrane region" description="Helical" evidence="1">
    <location>
        <begin position="165"/>
        <end position="186"/>
    </location>
</feature>
<dbReference type="EMBL" id="AP026867">
    <property type="protein sequence ID" value="BDS14970.1"/>
    <property type="molecule type" value="Genomic_DNA"/>
</dbReference>
<gene>
    <name evidence="2" type="ORF">AsAng_0057520</name>
</gene>
<protein>
    <submittedName>
        <fullName evidence="2">DUF2306 domain-containing protein</fullName>
    </submittedName>
</protein>
<keyword evidence="3" id="KW-1185">Reference proteome</keyword>
<organism evidence="2 3">
    <name type="scientific">Aureispira anguillae</name>
    <dbReference type="NCBI Taxonomy" id="2864201"/>
    <lineage>
        <taxon>Bacteria</taxon>
        <taxon>Pseudomonadati</taxon>
        <taxon>Bacteroidota</taxon>
        <taxon>Saprospiria</taxon>
        <taxon>Saprospirales</taxon>
        <taxon>Saprospiraceae</taxon>
        <taxon>Aureispira</taxon>
    </lineage>
</organism>
<feature type="transmembrane region" description="Helical" evidence="1">
    <location>
        <begin position="60"/>
        <end position="81"/>
    </location>
</feature>
<dbReference type="Pfam" id="PF10067">
    <property type="entry name" value="DUF2306"/>
    <property type="match status" value="1"/>
</dbReference>
<feature type="transmembrane region" description="Helical" evidence="1">
    <location>
        <begin position="12"/>
        <end position="40"/>
    </location>
</feature>
<keyword evidence="1" id="KW-0472">Membrane</keyword>
<sequence length="243" mass="28099">MKNNNWSINQGMNIVLGVIFILAILLSAYTMAAIAFPYLVPPFPTDIDFLESKQWVVDEWHWLAAFYIHITSAVLVLAAGLTQFSKTLMFKYPQWHRVIGKIYVFLVLVVAGPSGFVMAFYGNGGFWARCAFVAQAVFWWWLTYKAYQTIKQKKLRKHGKYMLRSYAMTLSAISLRGATYIVSAWKMKHGIFCPNATYQLLCYPDFYILVAWLSWIVNLMVAEFLIVLGIMNYYFPKEAQKDK</sequence>
<feature type="transmembrane region" description="Helical" evidence="1">
    <location>
        <begin position="102"/>
        <end position="120"/>
    </location>
</feature>
<evidence type="ECO:0000313" key="3">
    <source>
        <dbReference type="Proteomes" id="UP001060919"/>
    </source>
</evidence>
<evidence type="ECO:0000256" key="1">
    <source>
        <dbReference type="SAM" id="Phobius"/>
    </source>
</evidence>